<evidence type="ECO:0000256" key="2">
    <source>
        <dbReference type="ARBA" id="ARBA00001946"/>
    </source>
</evidence>
<dbReference type="Proteomes" id="UP000315389">
    <property type="component" value="Unassembled WGS sequence"/>
</dbReference>
<evidence type="ECO:0000256" key="12">
    <source>
        <dbReference type="RuleBase" id="RU361205"/>
    </source>
</evidence>
<dbReference type="EC" id="2.5.1.15" evidence="5 12"/>
<evidence type="ECO:0000256" key="4">
    <source>
        <dbReference type="ARBA" id="ARBA00009503"/>
    </source>
</evidence>
<evidence type="ECO:0000256" key="11">
    <source>
        <dbReference type="ARBA" id="ARBA00030193"/>
    </source>
</evidence>
<dbReference type="InterPro" id="IPR045031">
    <property type="entry name" value="DHP_synth-like"/>
</dbReference>
<comment type="function">
    <text evidence="12">Catalyzes the condensation of para-aminobenzoate (pABA) with 6-hydroxymethyl-7,8-dihydropterin diphosphate (DHPt-PP) to form 7,8-dihydropteroate (H2Pte), the immediate precursor of folate derivatives.</text>
</comment>
<name>A0A542ZTJ2_RARFA</name>
<dbReference type="Pfam" id="PF00809">
    <property type="entry name" value="Pterin_bind"/>
    <property type="match status" value="1"/>
</dbReference>
<evidence type="ECO:0000256" key="6">
    <source>
        <dbReference type="ARBA" id="ARBA00016919"/>
    </source>
</evidence>
<reference evidence="14 15" key="1">
    <citation type="submission" date="2019-06" db="EMBL/GenBank/DDBJ databases">
        <title>Sequencing the genomes of 1000 actinobacteria strains.</title>
        <authorList>
            <person name="Klenk H.-P."/>
        </authorList>
    </citation>
    <scope>NUCLEOTIDE SEQUENCE [LARGE SCALE GENOMIC DNA]</scope>
    <source>
        <strain evidence="14 15">DSM 4813</strain>
    </source>
</reference>
<dbReference type="SUPFAM" id="SSF51717">
    <property type="entry name" value="Dihydropteroate synthetase-like"/>
    <property type="match status" value="1"/>
</dbReference>
<dbReference type="GO" id="GO:0004156">
    <property type="term" value="F:dihydropteroate synthase activity"/>
    <property type="evidence" value="ECO:0007669"/>
    <property type="project" value="UniProtKB-EC"/>
</dbReference>
<keyword evidence="9 12" id="KW-0460">Magnesium</keyword>
<comment type="caution">
    <text evidence="14">The sequence shown here is derived from an EMBL/GenBank/DDBJ whole genome shotgun (WGS) entry which is preliminary data.</text>
</comment>
<dbReference type="PROSITE" id="PS50972">
    <property type="entry name" value="PTERIN_BINDING"/>
    <property type="match status" value="1"/>
</dbReference>
<dbReference type="GO" id="GO:0046872">
    <property type="term" value="F:metal ion binding"/>
    <property type="evidence" value="ECO:0007669"/>
    <property type="project" value="UniProtKB-KW"/>
</dbReference>
<gene>
    <name evidence="14" type="ORF">FB461_0146</name>
</gene>
<dbReference type="CDD" id="cd00739">
    <property type="entry name" value="DHPS"/>
    <property type="match status" value="1"/>
</dbReference>
<organism evidence="14 15">
    <name type="scientific">Rarobacter faecitabidus</name>
    <dbReference type="NCBI Taxonomy" id="13243"/>
    <lineage>
        <taxon>Bacteria</taxon>
        <taxon>Bacillati</taxon>
        <taxon>Actinomycetota</taxon>
        <taxon>Actinomycetes</taxon>
        <taxon>Micrococcales</taxon>
        <taxon>Rarobacteraceae</taxon>
        <taxon>Rarobacter</taxon>
    </lineage>
</organism>
<dbReference type="InterPro" id="IPR011005">
    <property type="entry name" value="Dihydropteroate_synth-like_sf"/>
</dbReference>
<dbReference type="RefSeq" id="WP_246045937.1">
    <property type="nucleotide sequence ID" value="NZ_BAAASV010000002.1"/>
</dbReference>
<evidence type="ECO:0000313" key="14">
    <source>
        <dbReference type="EMBL" id="TQL63678.1"/>
    </source>
</evidence>
<protein>
    <recommendedName>
        <fullName evidence="6 12">Dihydropteroate synthase</fullName>
        <shortName evidence="12">DHPS</shortName>
        <ecNumber evidence="5 12">2.5.1.15</ecNumber>
    </recommendedName>
    <alternativeName>
        <fullName evidence="11 12">Dihydropteroate pyrophosphorylase</fullName>
    </alternativeName>
</protein>
<evidence type="ECO:0000256" key="7">
    <source>
        <dbReference type="ARBA" id="ARBA00022679"/>
    </source>
</evidence>
<dbReference type="EMBL" id="VFOS01000001">
    <property type="protein sequence ID" value="TQL63678.1"/>
    <property type="molecule type" value="Genomic_DNA"/>
</dbReference>
<dbReference type="GO" id="GO:0046654">
    <property type="term" value="P:tetrahydrofolate biosynthetic process"/>
    <property type="evidence" value="ECO:0007669"/>
    <property type="project" value="UniProtKB-UniPathway"/>
</dbReference>
<accession>A0A542ZTJ2</accession>
<evidence type="ECO:0000259" key="13">
    <source>
        <dbReference type="PROSITE" id="PS50972"/>
    </source>
</evidence>
<comment type="similarity">
    <text evidence="4 12">Belongs to the DHPS family.</text>
</comment>
<evidence type="ECO:0000256" key="9">
    <source>
        <dbReference type="ARBA" id="ARBA00022842"/>
    </source>
</evidence>
<dbReference type="InterPro" id="IPR000489">
    <property type="entry name" value="Pterin-binding_dom"/>
</dbReference>
<dbReference type="PANTHER" id="PTHR20941">
    <property type="entry name" value="FOLATE SYNTHESIS PROTEINS"/>
    <property type="match status" value="1"/>
</dbReference>
<feature type="domain" description="Pterin-binding" evidence="13">
    <location>
        <begin position="20"/>
        <end position="274"/>
    </location>
</feature>
<comment type="pathway">
    <text evidence="3 12">Cofactor biosynthesis; tetrahydrofolate biosynthesis; 7,8-dihydrofolate from 2-amino-4-hydroxy-6-hydroxymethyl-7,8-dihydropteridine diphosphate and 4-aminobenzoate: step 1/2.</text>
</comment>
<dbReference type="Gene3D" id="3.20.20.20">
    <property type="entry name" value="Dihydropteroate synthase-like"/>
    <property type="match status" value="1"/>
</dbReference>
<dbReference type="InterPro" id="IPR006390">
    <property type="entry name" value="DHP_synth_dom"/>
</dbReference>
<evidence type="ECO:0000313" key="15">
    <source>
        <dbReference type="Proteomes" id="UP000315389"/>
    </source>
</evidence>
<dbReference type="UniPathway" id="UPA00077">
    <property type="reaction ID" value="UER00156"/>
</dbReference>
<evidence type="ECO:0000256" key="8">
    <source>
        <dbReference type="ARBA" id="ARBA00022723"/>
    </source>
</evidence>
<keyword evidence="7 12" id="KW-0808">Transferase</keyword>
<evidence type="ECO:0000256" key="5">
    <source>
        <dbReference type="ARBA" id="ARBA00012458"/>
    </source>
</evidence>
<evidence type="ECO:0000256" key="3">
    <source>
        <dbReference type="ARBA" id="ARBA00004763"/>
    </source>
</evidence>
<dbReference type="AlphaFoldDB" id="A0A542ZTJ2"/>
<dbReference type="GO" id="GO:0005829">
    <property type="term" value="C:cytosol"/>
    <property type="evidence" value="ECO:0007669"/>
    <property type="project" value="TreeGrafter"/>
</dbReference>
<comment type="cofactor">
    <cofactor evidence="2 12">
        <name>Mg(2+)</name>
        <dbReference type="ChEBI" id="CHEBI:18420"/>
    </cofactor>
</comment>
<dbReference type="PANTHER" id="PTHR20941:SF1">
    <property type="entry name" value="FOLIC ACID SYNTHESIS PROTEIN FOL1"/>
    <property type="match status" value="1"/>
</dbReference>
<keyword evidence="15" id="KW-1185">Reference proteome</keyword>
<keyword evidence="10 12" id="KW-0289">Folate biosynthesis</keyword>
<dbReference type="PROSITE" id="PS00792">
    <property type="entry name" value="DHPS_1"/>
    <property type="match status" value="1"/>
</dbReference>
<comment type="catalytic activity">
    <reaction evidence="1">
        <text>(7,8-dihydropterin-6-yl)methyl diphosphate + 4-aminobenzoate = 7,8-dihydropteroate + diphosphate</text>
        <dbReference type="Rhea" id="RHEA:19949"/>
        <dbReference type="ChEBI" id="CHEBI:17836"/>
        <dbReference type="ChEBI" id="CHEBI:17839"/>
        <dbReference type="ChEBI" id="CHEBI:33019"/>
        <dbReference type="ChEBI" id="CHEBI:72950"/>
        <dbReference type="EC" id="2.5.1.15"/>
    </reaction>
</comment>
<evidence type="ECO:0000256" key="10">
    <source>
        <dbReference type="ARBA" id="ARBA00022909"/>
    </source>
</evidence>
<dbReference type="GO" id="GO:0046656">
    <property type="term" value="P:folic acid biosynthetic process"/>
    <property type="evidence" value="ECO:0007669"/>
    <property type="project" value="UniProtKB-KW"/>
</dbReference>
<evidence type="ECO:0000256" key="1">
    <source>
        <dbReference type="ARBA" id="ARBA00000012"/>
    </source>
</evidence>
<keyword evidence="8 12" id="KW-0479">Metal-binding</keyword>
<sequence>MVHLPDWRTAASELLSRGPSRVMGILNVTPDSFSDGGDWFGAQAAVDHGLAMALSGADIIDVGGESTRPGAQRVSEDEELGRVLPVVRALADRGVAVSIDTMRASVAGACVAAGAVIVNDVSGGLADADMFATVASLGVPYVLSHWRAHSTDMDDHDRYDDVVVQVRAELARRAEEFIAAGGNPGQLVLDPGLGFAKATDSNWPLLARLDELESLGFPILIGASRKRFLAAALSTERAPAQRDTATAVVTAIVAQRPVWAVRVHDVAGSIDAISVVTALQKAGMTP</sequence>
<dbReference type="FunFam" id="3.20.20.20:FF:000006">
    <property type="entry name" value="Dihydropteroate synthase"/>
    <property type="match status" value="1"/>
</dbReference>
<proteinExistence type="inferred from homology"/>
<dbReference type="NCBIfam" id="TIGR01496">
    <property type="entry name" value="DHPS"/>
    <property type="match status" value="1"/>
</dbReference>
<dbReference type="PROSITE" id="PS00793">
    <property type="entry name" value="DHPS_2"/>
    <property type="match status" value="1"/>
</dbReference>